<name>A0A931HZ58_9HYPH</name>
<sequence length="384" mass="41721">MTARTTPRILMIQTQAENAGAQEIARLLAGGLGTRGYEVHQLFFYRRTGGFDNVPNTRFCALDRPGTPLAFGRFLWRLLSEIRRVKPDVVLTFQHYGNFFGTPFARLAGVPVIVANQNSAPEMMNRVVRLVDRWSGSYGLYDANVTNSHDTEREFAHHPAAYRRRLVHIPHGFQNKTSSLSEGAARAQFGLPQGVPLLGTVARLNPLKQIDAAIRILPKLPGVHLASAGQGPDRERLLGVAAEVGVADRFHLVGEVEAERVGEFLAALNVFLFPSRSETFGLAGVEAAQTGLPVVANDMPVLREVLETEGEPCALFVDASDTEAFAATVGGLLADPVLAGKLSRAGKRLEQRYSLDAMVDGYVKVIEGLRSGAPQRATTDVRTA</sequence>
<proteinExistence type="predicted"/>
<dbReference type="CDD" id="cd03801">
    <property type="entry name" value="GT4_PimA-like"/>
    <property type="match status" value="1"/>
</dbReference>
<dbReference type="GO" id="GO:0016757">
    <property type="term" value="F:glycosyltransferase activity"/>
    <property type="evidence" value="ECO:0007669"/>
    <property type="project" value="InterPro"/>
</dbReference>
<feature type="domain" description="Glycosyltransferase subfamily 4-like N-terminal" evidence="2">
    <location>
        <begin position="20"/>
        <end position="172"/>
    </location>
</feature>
<feature type="domain" description="Glycosyl transferase family 1" evidence="1">
    <location>
        <begin position="185"/>
        <end position="347"/>
    </location>
</feature>
<dbReference type="PANTHER" id="PTHR12526">
    <property type="entry name" value="GLYCOSYLTRANSFERASE"/>
    <property type="match status" value="1"/>
</dbReference>
<evidence type="ECO:0000259" key="2">
    <source>
        <dbReference type="Pfam" id="PF13439"/>
    </source>
</evidence>
<comment type="caution">
    <text evidence="3">The sequence shown here is derived from an EMBL/GenBank/DDBJ whole genome shotgun (WGS) entry which is preliminary data.</text>
</comment>
<evidence type="ECO:0000259" key="1">
    <source>
        <dbReference type="Pfam" id="PF00534"/>
    </source>
</evidence>
<dbReference type="Pfam" id="PF13439">
    <property type="entry name" value="Glyco_transf_4"/>
    <property type="match status" value="1"/>
</dbReference>
<accession>A0A931HZ58</accession>
<dbReference type="InterPro" id="IPR001296">
    <property type="entry name" value="Glyco_trans_1"/>
</dbReference>
<keyword evidence="4" id="KW-1185">Reference proteome</keyword>
<dbReference type="AlphaFoldDB" id="A0A931HZ58"/>
<gene>
    <name evidence="3" type="ORF">I5731_04820</name>
</gene>
<dbReference type="RefSeq" id="WP_197310237.1">
    <property type="nucleotide sequence ID" value="NZ_JADZLT010000041.1"/>
</dbReference>
<evidence type="ECO:0000313" key="3">
    <source>
        <dbReference type="EMBL" id="MBH0237135.1"/>
    </source>
</evidence>
<protein>
    <submittedName>
        <fullName evidence="3">Glycosyltransferase family 4 protein</fullName>
    </submittedName>
</protein>
<reference evidence="3" key="1">
    <citation type="submission" date="2020-12" db="EMBL/GenBank/DDBJ databases">
        <title>Methylobrevis albus sp. nov., isolated from fresh water lack sediment.</title>
        <authorList>
            <person name="Zou Q."/>
        </authorList>
    </citation>
    <scope>NUCLEOTIDE SEQUENCE</scope>
    <source>
        <strain evidence="3">L22</strain>
    </source>
</reference>
<dbReference type="Pfam" id="PF00534">
    <property type="entry name" value="Glycos_transf_1"/>
    <property type="match status" value="1"/>
</dbReference>
<dbReference type="PANTHER" id="PTHR12526:SF634">
    <property type="entry name" value="BLL3361 PROTEIN"/>
    <property type="match status" value="1"/>
</dbReference>
<dbReference type="EMBL" id="JADZLT010000041">
    <property type="protein sequence ID" value="MBH0237135.1"/>
    <property type="molecule type" value="Genomic_DNA"/>
</dbReference>
<dbReference type="Gene3D" id="3.40.50.2000">
    <property type="entry name" value="Glycogen Phosphorylase B"/>
    <property type="match status" value="2"/>
</dbReference>
<dbReference type="SUPFAM" id="SSF53756">
    <property type="entry name" value="UDP-Glycosyltransferase/glycogen phosphorylase"/>
    <property type="match status" value="1"/>
</dbReference>
<evidence type="ECO:0000313" key="4">
    <source>
        <dbReference type="Proteomes" id="UP000631694"/>
    </source>
</evidence>
<organism evidence="3 4">
    <name type="scientific">Methylobrevis albus</name>
    <dbReference type="NCBI Taxonomy" id="2793297"/>
    <lineage>
        <taxon>Bacteria</taxon>
        <taxon>Pseudomonadati</taxon>
        <taxon>Pseudomonadota</taxon>
        <taxon>Alphaproteobacteria</taxon>
        <taxon>Hyphomicrobiales</taxon>
        <taxon>Pleomorphomonadaceae</taxon>
        <taxon>Methylobrevis</taxon>
    </lineage>
</organism>
<dbReference type="Proteomes" id="UP000631694">
    <property type="component" value="Unassembled WGS sequence"/>
</dbReference>
<dbReference type="InterPro" id="IPR028098">
    <property type="entry name" value="Glyco_trans_4-like_N"/>
</dbReference>